<dbReference type="EMBL" id="BAAAZA010000098">
    <property type="protein sequence ID" value="GAA3910336.1"/>
    <property type="molecule type" value="Genomic_DNA"/>
</dbReference>
<feature type="compositionally biased region" description="Basic and acidic residues" evidence="1">
    <location>
        <begin position="1"/>
        <end position="24"/>
    </location>
</feature>
<protein>
    <submittedName>
        <fullName evidence="2">Uncharacterized protein</fullName>
    </submittedName>
</protein>
<proteinExistence type="predicted"/>
<accession>A0ABP7M1W1</accession>
<reference evidence="3" key="1">
    <citation type="journal article" date="2019" name="Int. J. Syst. Evol. Microbiol.">
        <title>The Global Catalogue of Microorganisms (GCM) 10K type strain sequencing project: providing services to taxonomists for standard genome sequencing and annotation.</title>
        <authorList>
            <consortium name="The Broad Institute Genomics Platform"/>
            <consortium name="The Broad Institute Genome Sequencing Center for Infectious Disease"/>
            <person name="Wu L."/>
            <person name="Ma J."/>
        </authorList>
    </citation>
    <scope>NUCLEOTIDE SEQUENCE [LARGE SCALE GENOMIC DNA]</scope>
    <source>
        <strain evidence="3">JCM 16578</strain>
    </source>
</reference>
<dbReference type="Proteomes" id="UP001501563">
    <property type="component" value="Unassembled WGS sequence"/>
</dbReference>
<evidence type="ECO:0000313" key="3">
    <source>
        <dbReference type="Proteomes" id="UP001501563"/>
    </source>
</evidence>
<organism evidence="2 3">
    <name type="scientific">Streptomyces lannensis</name>
    <dbReference type="NCBI Taxonomy" id="766498"/>
    <lineage>
        <taxon>Bacteria</taxon>
        <taxon>Bacillati</taxon>
        <taxon>Actinomycetota</taxon>
        <taxon>Actinomycetes</taxon>
        <taxon>Kitasatosporales</taxon>
        <taxon>Streptomycetaceae</taxon>
        <taxon>Streptomyces</taxon>
    </lineage>
</organism>
<comment type="caution">
    <text evidence="2">The sequence shown here is derived from an EMBL/GenBank/DDBJ whole genome shotgun (WGS) entry which is preliminary data.</text>
</comment>
<name>A0ABP7M1W1_9ACTN</name>
<sequence>MGYEWIHDTDICAREDDAGAHDAPNEGDSGQADPHHSKAVRVETMGHFSADSEGHQHQKQRK</sequence>
<evidence type="ECO:0000256" key="1">
    <source>
        <dbReference type="SAM" id="MobiDB-lite"/>
    </source>
</evidence>
<keyword evidence="3" id="KW-1185">Reference proteome</keyword>
<feature type="region of interest" description="Disordered" evidence="1">
    <location>
        <begin position="1"/>
        <end position="62"/>
    </location>
</feature>
<gene>
    <name evidence="2" type="ORF">GCM10022207_94570</name>
</gene>
<evidence type="ECO:0000313" key="2">
    <source>
        <dbReference type="EMBL" id="GAA3910336.1"/>
    </source>
</evidence>